<dbReference type="GO" id="GO:0009288">
    <property type="term" value="C:bacterial-type flagellum"/>
    <property type="evidence" value="ECO:0007669"/>
    <property type="project" value="UniProtKB-SubCell"/>
</dbReference>
<comment type="caution">
    <text evidence="6">The sequence shown here is derived from an EMBL/GenBank/DDBJ whole genome shotgun (WGS) entry which is preliminary data.</text>
</comment>
<dbReference type="Gene3D" id="1.20.1330.10">
    <property type="entry name" value="f41 fragment of flagellin, N-terminal domain"/>
    <property type="match status" value="2"/>
</dbReference>
<dbReference type="GO" id="GO:0005576">
    <property type="term" value="C:extracellular region"/>
    <property type="evidence" value="ECO:0007669"/>
    <property type="project" value="UniProtKB-SubCell"/>
</dbReference>
<keyword evidence="6" id="KW-0282">Flagellum</keyword>
<dbReference type="STRING" id="314265.R2601_19270"/>
<sequence length="432" mass="44505">MSSILTNDSATIALMTLQSINTSIAEVQTEIATGRRVAGAEDNAAVWAIAKTMEADVLGYRKVADSLALGGATLAVARKGAETITELLTEIKGQVVTAQEENVDRAKIQNTVSSLRDQIGAVVETAQFNGLNLLNNRDTGTGSGSEAVLGFLQRDSLGVRGVDISIGKQDLSTARREITASGGTYSGSEVSATLTLTRSATLDASALTVTAGMAFSLSLYGTDGDGSTFVQADLRTTSGATQSRAEMASAPISYVARDGDGIGDVLSQLSQRYASYAARSGIDSSVLQVQASGSSLDISSEVTTASDTIAVKIDTLSADAGNTIGGGLELLADLDVTTADGANDALATIEGLLDISTNAAAAFGSDQRRLETQTRFNDRLTDAMTSGIGVLVDADLEESSARLQALQVQQQLAIQAMSIANGAPGVLLSLFR</sequence>
<accession>Q0FQQ0</accession>
<dbReference type="InterPro" id="IPR001029">
    <property type="entry name" value="Flagellin_N"/>
</dbReference>
<dbReference type="SUPFAM" id="SSF64518">
    <property type="entry name" value="Phase 1 flagellin"/>
    <property type="match status" value="1"/>
</dbReference>
<comment type="similarity">
    <text evidence="1 3">Belongs to the bacterial flagellin family.</text>
</comment>
<dbReference type="GO" id="GO:0005198">
    <property type="term" value="F:structural molecule activity"/>
    <property type="evidence" value="ECO:0007669"/>
    <property type="project" value="UniProtKB-UniRule"/>
</dbReference>
<dbReference type="RefSeq" id="WP_007798268.1">
    <property type="nucleotide sequence ID" value="NZ_DS022276.1"/>
</dbReference>
<keyword evidence="7" id="KW-1185">Reference proteome</keyword>
<reference evidence="6 7" key="1">
    <citation type="journal article" date="2010" name="J. Bacteriol.">
        <title>Genome sequences of Pelagibaca bermudensis HTCC2601T and Maritimibacter alkaliphilus HTCC2654T, the type strains of two marine Roseobacter genera.</title>
        <authorList>
            <person name="Thrash J.C."/>
            <person name="Cho J.C."/>
            <person name="Ferriera S."/>
            <person name="Johnson J."/>
            <person name="Vergin K.L."/>
            <person name="Giovannoni S.J."/>
        </authorList>
    </citation>
    <scope>NUCLEOTIDE SEQUENCE [LARGE SCALE GENOMIC DNA]</scope>
    <source>
        <strain evidence="7">DSM 26914 / JCM 13377 / KCTC 12554 / HTCC2601</strain>
    </source>
</reference>
<feature type="domain" description="Flagellin C-terminal" evidence="5">
    <location>
        <begin position="349"/>
        <end position="431"/>
    </location>
</feature>
<evidence type="ECO:0000259" key="4">
    <source>
        <dbReference type="Pfam" id="PF00669"/>
    </source>
</evidence>
<comment type="subcellular location">
    <subcellularLocation>
        <location evidence="3">Secreted</location>
    </subcellularLocation>
    <subcellularLocation>
        <location evidence="3">Bacterial flagellum</location>
    </subcellularLocation>
</comment>
<feature type="domain" description="Flagellin N-terminal" evidence="4">
    <location>
        <begin position="4"/>
        <end position="137"/>
    </location>
</feature>
<dbReference type="EMBL" id="AATQ01000013">
    <property type="protein sequence ID" value="EAU46632.1"/>
    <property type="molecule type" value="Genomic_DNA"/>
</dbReference>
<organism evidence="6 7">
    <name type="scientific">Salipiger bermudensis (strain DSM 26914 / JCM 13377 / KCTC 12554 / HTCC2601)</name>
    <name type="common">Pelagibaca bermudensis</name>
    <dbReference type="NCBI Taxonomy" id="314265"/>
    <lineage>
        <taxon>Bacteria</taxon>
        <taxon>Pseudomonadati</taxon>
        <taxon>Pseudomonadota</taxon>
        <taxon>Alphaproteobacteria</taxon>
        <taxon>Rhodobacterales</taxon>
        <taxon>Roseobacteraceae</taxon>
        <taxon>Salipiger</taxon>
    </lineage>
</organism>
<proteinExistence type="inferred from homology"/>
<keyword evidence="2 3" id="KW-0975">Bacterial flagellum</keyword>
<gene>
    <name evidence="6" type="ORF">R2601_19270</name>
</gene>
<dbReference type="PRINTS" id="PR00207">
    <property type="entry name" value="FLAGELLIN"/>
</dbReference>
<evidence type="ECO:0000256" key="2">
    <source>
        <dbReference type="ARBA" id="ARBA00023143"/>
    </source>
</evidence>
<dbReference type="AlphaFoldDB" id="Q0FQQ0"/>
<dbReference type="HOGENOM" id="CLU_011142_1_1_5"/>
<dbReference type="Pfam" id="PF00700">
    <property type="entry name" value="Flagellin_C"/>
    <property type="match status" value="1"/>
</dbReference>
<dbReference type="PANTHER" id="PTHR42792">
    <property type="entry name" value="FLAGELLIN"/>
    <property type="match status" value="1"/>
</dbReference>
<keyword evidence="6" id="KW-0966">Cell projection</keyword>
<evidence type="ECO:0000259" key="5">
    <source>
        <dbReference type="Pfam" id="PF00700"/>
    </source>
</evidence>
<keyword evidence="6" id="KW-0969">Cilium</keyword>
<evidence type="ECO:0000256" key="3">
    <source>
        <dbReference type="RuleBase" id="RU362073"/>
    </source>
</evidence>
<dbReference type="PANTHER" id="PTHR42792:SF2">
    <property type="entry name" value="FLAGELLIN"/>
    <property type="match status" value="1"/>
</dbReference>
<name>Q0FQQ0_SALBH</name>
<evidence type="ECO:0000256" key="1">
    <source>
        <dbReference type="ARBA" id="ARBA00005709"/>
    </source>
</evidence>
<dbReference type="InterPro" id="IPR046358">
    <property type="entry name" value="Flagellin_C"/>
</dbReference>
<evidence type="ECO:0000313" key="6">
    <source>
        <dbReference type="EMBL" id="EAU46632.1"/>
    </source>
</evidence>
<comment type="function">
    <text evidence="3">Flagellin is the subunit protein which polymerizes to form the filaments of bacterial flagella.</text>
</comment>
<protein>
    <recommendedName>
        <fullName evidence="3">Flagellin</fullName>
    </recommendedName>
</protein>
<dbReference type="Pfam" id="PF00669">
    <property type="entry name" value="Flagellin_N"/>
    <property type="match status" value="1"/>
</dbReference>
<dbReference type="Proteomes" id="UP000006230">
    <property type="component" value="Unassembled WGS sequence"/>
</dbReference>
<dbReference type="eggNOG" id="COG1344">
    <property type="taxonomic scope" value="Bacteria"/>
</dbReference>
<dbReference type="OrthoDB" id="8328560at2"/>
<dbReference type="InterPro" id="IPR001492">
    <property type="entry name" value="Flagellin"/>
</dbReference>
<keyword evidence="3" id="KW-0964">Secreted</keyword>
<evidence type="ECO:0000313" key="7">
    <source>
        <dbReference type="Proteomes" id="UP000006230"/>
    </source>
</evidence>